<keyword evidence="8" id="KW-1185">Reference proteome</keyword>
<dbReference type="STRING" id="334426.A0A0R3Q0D4"/>
<dbReference type="AlphaFoldDB" id="A0A0R3Q0D4"/>
<dbReference type="PANTHER" id="PTHR44068">
    <property type="entry name" value="ZGC:194242"/>
    <property type="match status" value="1"/>
</dbReference>
<dbReference type="GO" id="GO:0016126">
    <property type="term" value="P:sterol biosynthetic process"/>
    <property type="evidence" value="ECO:0007669"/>
    <property type="project" value="TreeGrafter"/>
</dbReference>
<evidence type="ECO:0000313" key="9">
    <source>
        <dbReference type="WBParaSite" id="ACOC_0001236801-mRNA-1"/>
    </source>
</evidence>
<evidence type="ECO:0000313" key="8">
    <source>
        <dbReference type="Proteomes" id="UP000267027"/>
    </source>
</evidence>
<protein>
    <submittedName>
        <fullName evidence="9">SAM_MT_ERG6_SMT domain-containing protein</fullName>
    </submittedName>
</protein>
<evidence type="ECO:0000256" key="5">
    <source>
        <dbReference type="PROSITE-ProRule" id="PRU01022"/>
    </source>
</evidence>
<dbReference type="PANTHER" id="PTHR44068:SF1">
    <property type="entry name" value="HYPOTHETICAL LOC100005854"/>
    <property type="match status" value="1"/>
</dbReference>
<dbReference type="InterPro" id="IPR029063">
    <property type="entry name" value="SAM-dependent_MTases_sf"/>
</dbReference>
<comment type="similarity">
    <text evidence="4 5">Belongs to the class I-like SAM-binding methyltransferase superfamily. Erg6/SMT family.</text>
</comment>
<dbReference type="InterPro" id="IPR050447">
    <property type="entry name" value="Erg6_SMT_methyltransf"/>
</dbReference>
<dbReference type="EMBL" id="UYYA01005007">
    <property type="protein sequence ID" value="VDM63954.1"/>
    <property type="molecule type" value="Genomic_DNA"/>
</dbReference>
<evidence type="ECO:0000256" key="4">
    <source>
        <dbReference type="ARBA" id="ARBA00038188"/>
    </source>
</evidence>
<evidence type="ECO:0000313" key="7">
    <source>
        <dbReference type="EMBL" id="VDM63954.1"/>
    </source>
</evidence>
<dbReference type="CDD" id="cd02440">
    <property type="entry name" value="AdoMet_MTases"/>
    <property type="match status" value="1"/>
</dbReference>
<keyword evidence="3 5" id="KW-0949">S-adenosyl-L-methionine</keyword>
<dbReference type="InterPro" id="IPR030384">
    <property type="entry name" value="MeTrfase_SMT"/>
</dbReference>
<sequence>MAVDLKRNFLKLIMHFRRHDLTEFVEDHDRLYNEAKASGDHRAVTTHYYSLMSAVIDEYFGGNFHFAPPRKGNLSLEEALMELHRRIGERLGLRAGMSCVDLGCGIGGVMRNLGPTGANLIGITIAANEVEIGNREFRKRGIESTCRLLEGDCQDMPLDDESQDAAYAVYSLKYFSCLDGIMMEVSRILKPGGRFLIYDLIKTENYDEKNEVHVEIIEGLEYACGMPSLHTRAQMLEAAERFDLIFEDEEDLSETNGIPFHYCFSHSPIFMWLIESPLISDLVNVAQKLRILPRGFHYFNKIFLSGTVEKIVNGGRLGILSGSKILVFKKKKKDISLYF</sequence>
<feature type="domain" description="SAM-dependent methyltransferase Erg6/SMT-type" evidence="6">
    <location>
        <begin position="48"/>
        <end position="331"/>
    </location>
</feature>
<gene>
    <name evidence="7" type="ORF">ACOC_LOCUS12369</name>
</gene>
<organism evidence="9">
    <name type="scientific">Angiostrongylus costaricensis</name>
    <name type="common">Nematode worm</name>
    <dbReference type="NCBI Taxonomy" id="334426"/>
    <lineage>
        <taxon>Eukaryota</taxon>
        <taxon>Metazoa</taxon>
        <taxon>Ecdysozoa</taxon>
        <taxon>Nematoda</taxon>
        <taxon>Chromadorea</taxon>
        <taxon>Rhabditida</taxon>
        <taxon>Rhabditina</taxon>
        <taxon>Rhabditomorpha</taxon>
        <taxon>Strongyloidea</taxon>
        <taxon>Metastrongylidae</taxon>
        <taxon>Angiostrongylus</taxon>
    </lineage>
</organism>
<dbReference type="WBParaSite" id="ACOC_0001236801-mRNA-1">
    <property type="protein sequence ID" value="ACOC_0001236801-mRNA-1"/>
    <property type="gene ID" value="ACOC_0001236801"/>
</dbReference>
<dbReference type="OrthoDB" id="8300214at2759"/>
<dbReference type="Pfam" id="PF08241">
    <property type="entry name" value="Methyltransf_11"/>
    <property type="match status" value="1"/>
</dbReference>
<proteinExistence type="inferred from homology"/>
<accession>A0A0R3Q0D4</accession>
<dbReference type="SUPFAM" id="SSF53335">
    <property type="entry name" value="S-adenosyl-L-methionine-dependent methyltransferases"/>
    <property type="match status" value="1"/>
</dbReference>
<evidence type="ECO:0000259" key="6">
    <source>
        <dbReference type="PROSITE" id="PS51685"/>
    </source>
</evidence>
<dbReference type="GO" id="GO:0005783">
    <property type="term" value="C:endoplasmic reticulum"/>
    <property type="evidence" value="ECO:0007669"/>
    <property type="project" value="TreeGrafter"/>
</dbReference>
<reference evidence="7 8" key="2">
    <citation type="submission" date="2018-11" db="EMBL/GenBank/DDBJ databases">
        <authorList>
            <consortium name="Pathogen Informatics"/>
        </authorList>
    </citation>
    <scope>NUCLEOTIDE SEQUENCE [LARGE SCALE GENOMIC DNA]</scope>
    <source>
        <strain evidence="7 8">Costa Rica</strain>
    </source>
</reference>
<evidence type="ECO:0000256" key="1">
    <source>
        <dbReference type="ARBA" id="ARBA00022603"/>
    </source>
</evidence>
<reference evidence="9" key="1">
    <citation type="submission" date="2017-02" db="UniProtKB">
        <authorList>
            <consortium name="WormBaseParasite"/>
        </authorList>
    </citation>
    <scope>IDENTIFICATION</scope>
</reference>
<dbReference type="OMA" id="AFNKAMH"/>
<dbReference type="Proteomes" id="UP000267027">
    <property type="component" value="Unassembled WGS sequence"/>
</dbReference>
<dbReference type="GO" id="GO:0003838">
    <property type="term" value="F:sterol 24-C-methyltransferase activity"/>
    <property type="evidence" value="ECO:0007669"/>
    <property type="project" value="TreeGrafter"/>
</dbReference>
<evidence type="ECO:0000256" key="2">
    <source>
        <dbReference type="ARBA" id="ARBA00022679"/>
    </source>
</evidence>
<dbReference type="Gene3D" id="3.40.50.150">
    <property type="entry name" value="Vaccinia Virus protein VP39"/>
    <property type="match status" value="1"/>
</dbReference>
<dbReference type="InterPro" id="IPR013216">
    <property type="entry name" value="Methyltransf_11"/>
</dbReference>
<name>A0A0R3Q0D4_ANGCS</name>
<evidence type="ECO:0000256" key="3">
    <source>
        <dbReference type="ARBA" id="ARBA00022691"/>
    </source>
</evidence>
<dbReference type="GO" id="GO:0032259">
    <property type="term" value="P:methylation"/>
    <property type="evidence" value="ECO:0007669"/>
    <property type="project" value="UniProtKB-KW"/>
</dbReference>
<dbReference type="PROSITE" id="PS51685">
    <property type="entry name" value="SAM_MT_ERG6_SMT"/>
    <property type="match status" value="1"/>
</dbReference>
<keyword evidence="1 5" id="KW-0489">Methyltransferase</keyword>
<keyword evidence="2 5" id="KW-0808">Transferase</keyword>